<dbReference type="AlphaFoldDB" id="A0A4Q0VDF1"/>
<reference evidence="2 3" key="1">
    <citation type="submission" date="2018-06" db="EMBL/GenBank/DDBJ databases">
        <title>Genome conservation of Clostridium tetani.</title>
        <authorList>
            <person name="Bruggemann H."/>
            <person name="Popoff M.R."/>
        </authorList>
    </citation>
    <scope>NUCLEOTIDE SEQUENCE [LARGE SCALE GENOMIC DNA]</scope>
    <source>
        <strain evidence="2 3">2017.061</strain>
    </source>
</reference>
<dbReference type="GO" id="GO:1990238">
    <property type="term" value="F:double-stranded DNA endonuclease activity"/>
    <property type="evidence" value="ECO:0007669"/>
    <property type="project" value="TreeGrafter"/>
</dbReference>
<dbReference type="InterPro" id="IPR025587">
    <property type="entry name" value="DUF4351"/>
</dbReference>
<evidence type="ECO:0000259" key="1">
    <source>
        <dbReference type="Pfam" id="PF14261"/>
    </source>
</evidence>
<dbReference type="Pfam" id="PF14261">
    <property type="entry name" value="DUF4351"/>
    <property type="match status" value="1"/>
</dbReference>
<dbReference type="Proteomes" id="UP000290921">
    <property type="component" value="Unassembled WGS sequence"/>
</dbReference>
<dbReference type="EMBL" id="QMAP01000002">
    <property type="protein sequence ID" value="RXI50006.1"/>
    <property type="molecule type" value="Genomic_DNA"/>
</dbReference>
<evidence type="ECO:0000313" key="2">
    <source>
        <dbReference type="EMBL" id="RXI50006.1"/>
    </source>
</evidence>
<gene>
    <name evidence="2" type="ORF">DP130_03240</name>
</gene>
<name>A0A4Q0VDF1_CLOTA</name>
<dbReference type="PANTHER" id="PTHR34611">
    <property type="match status" value="1"/>
</dbReference>
<protein>
    <recommendedName>
        <fullName evidence="1">DUF4351 domain-containing protein</fullName>
    </recommendedName>
</protein>
<dbReference type="GO" id="GO:0006310">
    <property type="term" value="P:DNA recombination"/>
    <property type="evidence" value="ECO:0007669"/>
    <property type="project" value="TreeGrafter"/>
</dbReference>
<dbReference type="PANTHER" id="PTHR34611:SF2">
    <property type="entry name" value="INACTIVE RECOMBINATION-PROMOTING NUCLEASE-LIKE PROTEIN RPNE-RELATED"/>
    <property type="match status" value="1"/>
</dbReference>
<dbReference type="InterPro" id="IPR051699">
    <property type="entry name" value="Rpn/YhgA-like_nuclease"/>
</dbReference>
<evidence type="ECO:0000313" key="3">
    <source>
        <dbReference type="Proteomes" id="UP000290921"/>
    </source>
</evidence>
<feature type="domain" description="DUF4351" evidence="1">
    <location>
        <begin position="228"/>
        <end position="286"/>
    </location>
</feature>
<accession>A0A4Q0VDF1</accession>
<proteinExistence type="predicted"/>
<organism evidence="2 3">
    <name type="scientific">Clostridium tetani</name>
    <dbReference type="NCBI Taxonomy" id="1513"/>
    <lineage>
        <taxon>Bacteria</taxon>
        <taxon>Bacillati</taxon>
        <taxon>Bacillota</taxon>
        <taxon>Clostridia</taxon>
        <taxon>Eubacteriales</taxon>
        <taxon>Clostridiaceae</taxon>
        <taxon>Clostridium</taxon>
    </lineage>
</organism>
<comment type="caution">
    <text evidence="2">The sequence shown here is derived from an EMBL/GenBank/DDBJ whole genome shotgun (WGS) entry which is preliminary data.</text>
</comment>
<sequence>MRPTNYEDLIMKRAMDLFAEEGLKFFGINKKVKELGSTELVVLETKNMFMDYTFLMEDDTFIHFEFQTTNKGKTDLRRFRAYEALLSHQTGKDAVTYVVYSGNIKNPGNTLQTGISEFKVNTISMASKDGDKIYNDIVEKIKSGIEITKQDIISLTFTPIMGGKIGIADKIINAIHIVKDINNDYKYDVESILYAFANKFLSGKDLEKVKEELKMTELGKSLIQEGIEKGKEEGKAELLIKMLMKKFKKIPNEYKEKIKLLPEETIELIATDIFELNSIEDLEQYF</sequence>
<dbReference type="RefSeq" id="WP_129029898.1">
    <property type="nucleotide sequence ID" value="NZ_AP026806.1"/>
</dbReference>